<comment type="similarity">
    <text evidence="1">In the C-terminal section; belongs to the class-I pyridoxal-phosphate-dependent aminotransferase family.</text>
</comment>
<dbReference type="Gene3D" id="1.10.10.10">
    <property type="entry name" value="Winged helix-like DNA-binding domain superfamily/Winged helix DNA-binding domain"/>
    <property type="match status" value="1"/>
</dbReference>
<keyword evidence="4" id="KW-0238">DNA-binding</keyword>
<dbReference type="PROSITE" id="PS50949">
    <property type="entry name" value="HTH_GNTR"/>
    <property type="match status" value="1"/>
</dbReference>
<dbReference type="RefSeq" id="WP_206593396.1">
    <property type="nucleotide sequence ID" value="NZ_JAFKCS010000004.1"/>
</dbReference>
<keyword evidence="7" id="KW-0032">Aminotransferase</keyword>
<evidence type="ECO:0000313" key="7">
    <source>
        <dbReference type="EMBL" id="MBN7819579.1"/>
    </source>
</evidence>
<sequence length="486" mass="54382">MLRPWPLHIRLDDVSGSTLQERLLNCLITQIQQGRLQPGDVLPGSRVLAEQLGVNRKTVQWAFDDMIAQGWLVSEPRRATRVSPVLPEVRELEKVLVPAHAKLRVPNKLDAMQPAASLAEQEQRVSNDGTPDLRLIPYEELARATRRGLLESIRSGTLGYGDPRGTPRLRRAIQQMLTQDRFMRVALEQICVVRGSQMGIFLSAQLLDPSKGVIVMETLSYPPARATFTSLGFEVVDCRQDEQGLDTEHLYELLQKHCVAAVYTTPHHQYPTTVCMSSARRLALLNLSLQYDFVVIEDDYDHEFHYDNRPVAPLASLEDAQNVIHIGSLSKVFAPGLRLGYMVAGAELIDRIAGQIMLVDRQGNAIVELAVADLMESGLVKRHIRKARKVYQQRRDLAASLLFEALADKVSFDLPAGGMALWLRCSKVLSEEALAQLRLLGFIGEHFFAQGEDKGVHIRFGFASLNEQEIAESVQQLQKCLLDQGI</sequence>
<keyword evidence="5" id="KW-0804">Transcription</keyword>
<dbReference type="SUPFAM" id="SSF53383">
    <property type="entry name" value="PLP-dependent transferases"/>
    <property type="match status" value="1"/>
</dbReference>
<evidence type="ECO:0000313" key="8">
    <source>
        <dbReference type="Proteomes" id="UP000663992"/>
    </source>
</evidence>
<accession>A0ABS3CVB9</accession>
<dbReference type="InterPro" id="IPR036390">
    <property type="entry name" value="WH_DNA-bd_sf"/>
</dbReference>
<feature type="domain" description="HTH gntR-type" evidence="6">
    <location>
        <begin position="17"/>
        <end position="85"/>
    </location>
</feature>
<dbReference type="InterPro" id="IPR000524">
    <property type="entry name" value="Tscrpt_reg_HTH_GntR"/>
</dbReference>
<reference evidence="7 8" key="1">
    <citation type="submission" date="2021-03" db="EMBL/GenBank/DDBJ databases">
        <title>novel species isolated from a fishpond in China.</title>
        <authorList>
            <person name="Lu H."/>
            <person name="Cai Z."/>
        </authorList>
    </citation>
    <scope>NUCLEOTIDE SEQUENCE [LARGE SCALE GENOMIC DNA]</scope>
    <source>
        <strain evidence="7 8">Y57</strain>
    </source>
</reference>
<evidence type="ECO:0000256" key="4">
    <source>
        <dbReference type="ARBA" id="ARBA00023125"/>
    </source>
</evidence>
<keyword evidence="2" id="KW-0663">Pyridoxal phosphate</keyword>
<gene>
    <name evidence="7" type="ORF">J0A65_06865</name>
</gene>
<dbReference type="InterPro" id="IPR036388">
    <property type="entry name" value="WH-like_DNA-bd_sf"/>
</dbReference>
<dbReference type="InterPro" id="IPR004839">
    <property type="entry name" value="Aminotransferase_I/II_large"/>
</dbReference>
<keyword evidence="3" id="KW-0805">Transcription regulation</keyword>
<proteinExistence type="inferred from homology"/>
<evidence type="ECO:0000259" key="6">
    <source>
        <dbReference type="PROSITE" id="PS50949"/>
    </source>
</evidence>
<dbReference type="InterPro" id="IPR015424">
    <property type="entry name" value="PyrdxlP-dep_Trfase"/>
</dbReference>
<organism evidence="7 8">
    <name type="scientific">Bowmanella yangjiangensis</name>
    <dbReference type="NCBI Taxonomy" id="2811230"/>
    <lineage>
        <taxon>Bacteria</taxon>
        <taxon>Pseudomonadati</taxon>
        <taxon>Pseudomonadota</taxon>
        <taxon>Gammaproteobacteria</taxon>
        <taxon>Alteromonadales</taxon>
        <taxon>Alteromonadaceae</taxon>
        <taxon>Bowmanella</taxon>
    </lineage>
</organism>
<dbReference type="SUPFAM" id="SSF46785">
    <property type="entry name" value="Winged helix' DNA-binding domain"/>
    <property type="match status" value="1"/>
</dbReference>
<dbReference type="Gene3D" id="3.40.640.10">
    <property type="entry name" value="Type I PLP-dependent aspartate aminotransferase-like (Major domain)"/>
    <property type="match status" value="1"/>
</dbReference>
<comment type="caution">
    <text evidence="7">The sequence shown here is derived from an EMBL/GenBank/DDBJ whole genome shotgun (WGS) entry which is preliminary data.</text>
</comment>
<dbReference type="CDD" id="cd07377">
    <property type="entry name" value="WHTH_GntR"/>
    <property type="match status" value="1"/>
</dbReference>
<dbReference type="InterPro" id="IPR051446">
    <property type="entry name" value="HTH_trans_reg/aminotransferase"/>
</dbReference>
<dbReference type="InterPro" id="IPR015421">
    <property type="entry name" value="PyrdxlP-dep_Trfase_major"/>
</dbReference>
<dbReference type="EMBL" id="JAFKCS010000004">
    <property type="protein sequence ID" value="MBN7819579.1"/>
    <property type="molecule type" value="Genomic_DNA"/>
</dbReference>
<evidence type="ECO:0000256" key="2">
    <source>
        <dbReference type="ARBA" id="ARBA00022898"/>
    </source>
</evidence>
<name>A0ABS3CVB9_9ALTE</name>
<dbReference type="Pfam" id="PF00155">
    <property type="entry name" value="Aminotran_1_2"/>
    <property type="match status" value="1"/>
</dbReference>
<dbReference type="CDD" id="cd00609">
    <property type="entry name" value="AAT_like"/>
    <property type="match status" value="1"/>
</dbReference>
<keyword evidence="7" id="KW-0808">Transferase</keyword>
<dbReference type="SMART" id="SM00345">
    <property type="entry name" value="HTH_GNTR"/>
    <property type="match status" value="1"/>
</dbReference>
<dbReference type="Proteomes" id="UP000663992">
    <property type="component" value="Unassembled WGS sequence"/>
</dbReference>
<evidence type="ECO:0000256" key="1">
    <source>
        <dbReference type="ARBA" id="ARBA00005384"/>
    </source>
</evidence>
<dbReference type="Pfam" id="PF00392">
    <property type="entry name" value="GntR"/>
    <property type="match status" value="1"/>
</dbReference>
<evidence type="ECO:0000256" key="3">
    <source>
        <dbReference type="ARBA" id="ARBA00023015"/>
    </source>
</evidence>
<keyword evidence="8" id="KW-1185">Reference proteome</keyword>
<dbReference type="GO" id="GO:0008483">
    <property type="term" value="F:transaminase activity"/>
    <property type="evidence" value="ECO:0007669"/>
    <property type="project" value="UniProtKB-KW"/>
</dbReference>
<dbReference type="PANTHER" id="PTHR46577:SF1">
    <property type="entry name" value="HTH-TYPE TRANSCRIPTIONAL REGULATORY PROTEIN GABR"/>
    <property type="match status" value="1"/>
</dbReference>
<dbReference type="PANTHER" id="PTHR46577">
    <property type="entry name" value="HTH-TYPE TRANSCRIPTIONAL REGULATORY PROTEIN GABR"/>
    <property type="match status" value="1"/>
</dbReference>
<evidence type="ECO:0000256" key="5">
    <source>
        <dbReference type="ARBA" id="ARBA00023163"/>
    </source>
</evidence>
<protein>
    <submittedName>
        <fullName evidence="7">PLP-dependent aminotransferase family protein</fullName>
    </submittedName>
</protein>